<dbReference type="PANTHER" id="PTHR33623">
    <property type="entry name" value="OS04G0572500 PROTEIN"/>
    <property type="match status" value="1"/>
</dbReference>
<dbReference type="Proteomes" id="UP001054252">
    <property type="component" value="Unassembled WGS sequence"/>
</dbReference>
<feature type="compositionally biased region" description="Low complexity" evidence="1">
    <location>
        <begin position="152"/>
        <end position="166"/>
    </location>
</feature>
<dbReference type="PANTHER" id="PTHR33623:SF17">
    <property type="entry name" value="DUF4378 DOMAIN-CONTAINING PROTEIN"/>
    <property type="match status" value="1"/>
</dbReference>
<evidence type="ECO:0000313" key="2">
    <source>
        <dbReference type="EMBL" id="GKU88277.1"/>
    </source>
</evidence>
<dbReference type="EMBL" id="BPVZ01000002">
    <property type="protein sequence ID" value="GKU88277.1"/>
    <property type="molecule type" value="Genomic_DNA"/>
</dbReference>
<accession>A0AAV5HRA8</accession>
<feature type="region of interest" description="Disordered" evidence="1">
    <location>
        <begin position="146"/>
        <end position="172"/>
    </location>
</feature>
<dbReference type="AlphaFoldDB" id="A0AAV5HRA8"/>
<feature type="region of interest" description="Disordered" evidence="1">
    <location>
        <begin position="285"/>
        <end position="305"/>
    </location>
</feature>
<keyword evidence="3" id="KW-1185">Reference proteome</keyword>
<evidence type="ECO:0000256" key="1">
    <source>
        <dbReference type="SAM" id="MobiDB-lite"/>
    </source>
</evidence>
<reference evidence="2 3" key="1">
    <citation type="journal article" date="2021" name="Commun. Biol.">
        <title>The genome of Shorea leprosula (Dipterocarpaceae) highlights the ecological relevance of drought in aseasonal tropical rainforests.</title>
        <authorList>
            <person name="Ng K.K.S."/>
            <person name="Kobayashi M.J."/>
            <person name="Fawcett J.A."/>
            <person name="Hatakeyama M."/>
            <person name="Paape T."/>
            <person name="Ng C.H."/>
            <person name="Ang C.C."/>
            <person name="Tnah L.H."/>
            <person name="Lee C.T."/>
            <person name="Nishiyama T."/>
            <person name="Sese J."/>
            <person name="O'Brien M.J."/>
            <person name="Copetti D."/>
            <person name="Mohd Noor M.I."/>
            <person name="Ong R.C."/>
            <person name="Putra M."/>
            <person name="Sireger I.Z."/>
            <person name="Indrioko S."/>
            <person name="Kosugi Y."/>
            <person name="Izuno A."/>
            <person name="Isagi Y."/>
            <person name="Lee S.L."/>
            <person name="Shimizu K.K."/>
        </authorList>
    </citation>
    <scope>NUCLEOTIDE SEQUENCE [LARGE SCALE GENOMIC DNA]</scope>
    <source>
        <strain evidence="2">214</strain>
    </source>
</reference>
<gene>
    <name evidence="2" type="ORF">SLEP1_g2560</name>
</gene>
<protein>
    <recommendedName>
        <fullName evidence="4">DUF4378 domain-containing protein</fullName>
    </recommendedName>
</protein>
<sequence length="428" mass="49197">MEQLPLERRPRMLKDFLLDDSNSSSSCGFKSFPRRKCQDREPCVPNLIQIDLNSNRCKLQRSRSKAAAGKMSAFQSVINAVKNIHFATVKSPTFFSRSLPRRNSNRVCHKKENEVKFKVITVKDIMRWQSFCEFVDEKSPPLDLVPSPQHCTTTRSTTTTASSTTTPYSNNRSSCCESDCTSEYLPEECGENNLQCVGEDSVQKTRVVASESAVGPKGELEYEEEEQQSPVSVLGFQYEEAEEPISSFNQSLAHMEREKQKLVQKIRHFQCLAKMNPTNLEEWMSMEEEEEDDNDDDDDAKEETDGIEKKAKWLLDHAKATSSLGTDKNNMDKLLLDLFREELYKIKDHGRNYEIENEMVRIAKSWINRESREVVDWVAEDMGEIFLRDVDRGGWSKFEEEQEGLAFEVERGTVNYLVDELLGDLLLS</sequence>
<name>A0AAV5HRA8_9ROSI</name>
<evidence type="ECO:0000313" key="3">
    <source>
        <dbReference type="Proteomes" id="UP001054252"/>
    </source>
</evidence>
<proteinExistence type="predicted"/>
<comment type="caution">
    <text evidence="2">The sequence shown here is derived from an EMBL/GenBank/DDBJ whole genome shotgun (WGS) entry which is preliminary data.</text>
</comment>
<organism evidence="2 3">
    <name type="scientific">Rubroshorea leprosula</name>
    <dbReference type="NCBI Taxonomy" id="152421"/>
    <lineage>
        <taxon>Eukaryota</taxon>
        <taxon>Viridiplantae</taxon>
        <taxon>Streptophyta</taxon>
        <taxon>Embryophyta</taxon>
        <taxon>Tracheophyta</taxon>
        <taxon>Spermatophyta</taxon>
        <taxon>Magnoliopsida</taxon>
        <taxon>eudicotyledons</taxon>
        <taxon>Gunneridae</taxon>
        <taxon>Pentapetalae</taxon>
        <taxon>rosids</taxon>
        <taxon>malvids</taxon>
        <taxon>Malvales</taxon>
        <taxon>Dipterocarpaceae</taxon>
        <taxon>Rubroshorea</taxon>
    </lineage>
</organism>
<evidence type="ECO:0008006" key="4">
    <source>
        <dbReference type="Google" id="ProtNLM"/>
    </source>
</evidence>
<feature type="compositionally biased region" description="Acidic residues" evidence="1">
    <location>
        <begin position="285"/>
        <end position="302"/>
    </location>
</feature>